<evidence type="ECO:0000313" key="1">
    <source>
        <dbReference type="EMBL" id="BCJ96324.1"/>
    </source>
</evidence>
<dbReference type="AlphaFoldDB" id="A0A6S6R082"/>
<keyword evidence="2" id="KW-1185">Reference proteome</keyword>
<organism evidence="1 2">
    <name type="scientific">Anaerocolumna cellulosilytica</name>
    <dbReference type="NCBI Taxonomy" id="433286"/>
    <lineage>
        <taxon>Bacteria</taxon>
        <taxon>Bacillati</taxon>
        <taxon>Bacillota</taxon>
        <taxon>Clostridia</taxon>
        <taxon>Lachnospirales</taxon>
        <taxon>Lachnospiraceae</taxon>
        <taxon>Anaerocolumna</taxon>
    </lineage>
</organism>
<protein>
    <submittedName>
        <fullName evidence="1">Uncharacterized protein</fullName>
    </submittedName>
</protein>
<dbReference type="EMBL" id="AP023367">
    <property type="protein sequence ID" value="BCJ96324.1"/>
    <property type="molecule type" value="Genomic_DNA"/>
</dbReference>
<dbReference type="Proteomes" id="UP000515561">
    <property type="component" value="Chromosome"/>
</dbReference>
<reference evidence="1 2" key="1">
    <citation type="journal article" date="2016" name="Int. J. Syst. Evol. Microbiol.">
        <title>Descriptions of Anaerotaenia torta gen. nov., sp. nov. and Anaerocolumna cellulosilytica gen. nov., sp. nov. isolated from a methanogenic reactor of cattle waste.</title>
        <authorList>
            <person name="Uek A."/>
            <person name="Ohtaki Y."/>
            <person name="Kaku N."/>
            <person name="Ueki K."/>
        </authorList>
    </citation>
    <scope>NUCLEOTIDE SEQUENCE [LARGE SCALE GENOMIC DNA]</scope>
    <source>
        <strain evidence="1 2">SN021</strain>
    </source>
</reference>
<sequence length="303" mass="34993">MMEINEMILVIEKQRGEEMNALMTTPDYIKFAPVEKEALPLEVAERMVALGRTVGTEMEWIEYKTAEKSISTKYCKEEQQLIKFLQGGYNSTNQSWTFDSERSSSLCMEKLMAVGIDTKGRRKYSGFHYELQEAAFEQGEILHNFNGSDYRVMETLSPKNLLLMEEVTGNFIVAIGVEFYKRTHKGEGASEINYTYGMEWGHGIYLSSTPSTIDFHYIRQEYGTTERVEGLSGYRNRLERKFKQYQKLVKDDLLSDTIKKAVGTSMYEEFGTKKAEVFMDKLEEGRYDHGFTGNRVPKKGRAR</sequence>
<evidence type="ECO:0000313" key="2">
    <source>
        <dbReference type="Proteomes" id="UP000515561"/>
    </source>
</evidence>
<dbReference type="KEGG" id="acel:acsn021_38930"/>
<proteinExistence type="predicted"/>
<name>A0A6S6R082_9FIRM</name>
<accession>A0A6S6R082</accession>
<gene>
    <name evidence="1" type="ORF">acsn021_38930</name>
</gene>